<evidence type="ECO:0000313" key="1">
    <source>
        <dbReference type="EMBL" id="CAD7426543.1"/>
    </source>
</evidence>
<dbReference type="AlphaFoldDB" id="A0A7R9E335"/>
<protein>
    <submittedName>
        <fullName evidence="1">Uncharacterized protein</fullName>
    </submittedName>
</protein>
<proteinExistence type="predicted"/>
<organism evidence="1">
    <name type="scientific">Timema monikensis</name>
    <dbReference type="NCBI Taxonomy" id="170555"/>
    <lineage>
        <taxon>Eukaryota</taxon>
        <taxon>Metazoa</taxon>
        <taxon>Ecdysozoa</taxon>
        <taxon>Arthropoda</taxon>
        <taxon>Hexapoda</taxon>
        <taxon>Insecta</taxon>
        <taxon>Pterygota</taxon>
        <taxon>Neoptera</taxon>
        <taxon>Polyneoptera</taxon>
        <taxon>Phasmatodea</taxon>
        <taxon>Timematodea</taxon>
        <taxon>Timematoidea</taxon>
        <taxon>Timematidae</taxon>
        <taxon>Timema</taxon>
    </lineage>
</organism>
<dbReference type="EMBL" id="OB793216">
    <property type="protein sequence ID" value="CAD7426543.1"/>
    <property type="molecule type" value="Genomic_DNA"/>
</dbReference>
<name>A0A7R9E335_9NEOP</name>
<reference evidence="1" key="1">
    <citation type="submission" date="2020-11" db="EMBL/GenBank/DDBJ databases">
        <authorList>
            <person name="Tran Van P."/>
        </authorList>
    </citation>
    <scope>NUCLEOTIDE SEQUENCE</scope>
</reference>
<accession>A0A7R9E335</accession>
<sequence length="183" mass="20536">MLKYLDELFTLCCHWNTKECQTLITSWQHYTGPPSTLVKKYGGQIPPRKLGPEVLGVNIIFGFNANVSSSSEPEGLISWVPSVNLTPSSLDRGEGLFVFLEVCPPELLTSSDTEEDRVPFLHLSNLQVPNVPFLHLSNLQVPNLVMSDSDSKHQTSRVDYFQSAELIFRSLVRLPSPHTLRDV</sequence>
<gene>
    <name evidence="1" type="ORF">TMSB3V08_LOCUS3425</name>
</gene>